<feature type="transmembrane region" description="Helical" evidence="1">
    <location>
        <begin position="47"/>
        <end position="66"/>
    </location>
</feature>
<feature type="transmembrane region" description="Helical" evidence="1">
    <location>
        <begin position="249"/>
        <end position="271"/>
    </location>
</feature>
<organism evidence="2 3">
    <name type="scientific">Crepidotus variabilis</name>
    <dbReference type="NCBI Taxonomy" id="179855"/>
    <lineage>
        <taxon>Eukaryota</taxon>
        <taxon>Fungi</taxon>
        <taxon>Dikarya</taxon>
        <taxon>Basidiomycota</taxon>
        <taxon>Agaricomycotina</taxon>
        <taxon>Agaricomycetes</taxon>
        <taxon>Agaricomycetidae</taxon>
        <taxon>Agaricales</taxon>
        <taxon>Agaricineae</taxon>
        <taxon>Crepidotaceae</taxon>
        <taxon>Crepidotus</taxon>
    </lineage>
</organism>
<proteinExistence type="predicted"/>
<protein>
    <submittedName>
        <fullName evidence="2">Uncharacterized protein</fullName>
    </submittedName>
</protein>
<keyword evidence="1" id="KW-0812">Transmembrane</keyword>
<reference evidence="2" key="1">
    <citation type="submission" date="2020-11" db="EMBL/GenBank/DDBJ databases">
        <authorList>
            <consortium name="DOE Joint Genome Institute"/>
            <person name="Ahrendt S."/>
            <person name="Riley R."/>
            <person name="Andreopoulos W."/>
            <person name="Labutti K."/>
            <person name="Pangilinan J."/>
            <person name="Ruiz-Duenas F.J."/>
            <person name="Barrasa J.M."/>
            <person name="Sanchez-Garcia M."/>
            <person name="Camarero S."/>
            <person name="Miyauchi S."/>
            <person name="Serrano A."/>
            <person name="Linde D."/>
            <person name="Babiker R."/>
            <person name="Drula E."/>
            <person name="Ayuso-Fernandez I."/>
            <person name="Pacheco R."/>
            <person name="Padilla G."/>
            <person name="Ferreira P."/>
            <person name="Barriuso J."/>
            <person name="Kellner H."/>
            <person name="Castanera R."/>
            <person name="Alfaro M."/>
            <person name="Ramirez L."/>
            <person name="Pisabarro A.G."/>
            <person name="Kuo A."/>
            <person name="Tritt A."/>
            <person name="Lipzen A."/>
            <person name="He G."/>
            <person name="Yan M."/>
            <person name="Ng V."/>
            <person name="Cullen D."/>
            <person name="Martin F."/>
            <person name="Rosso M.-N."/>
            <person name="Henrissat B."/>
            <person name="Hibbett D."/>
            <person name="Martinez A.T."/>
            <person name="Grigoriev I.V."/>
        </authorList>
    </citation>
    <scope>NUCLEOTIDE SEQUENCE</scope>
    <source>
        <strain evidence="2">CBS 506.95</strain>
    </source>
</reference>
<evidence type="ECO:0000313" key="3">
    <source>
        <dbReference type="Proteomes" id="UP000807306"/>
    </source>
</evidence>
<feature type="transmembrane region" description="Helical" evidence="1">
    <location>
        <begin position="78"/>
        <end position="101"/>
    </location>
</feature>
<keyword evidence="1" id="KW-0472">Membrane</keyword>
<accession>A0A9P6JN19</accession>
<feature type="transmembrane region" description="Helical" evidence="1">
    <location>
        <begin position="215"/>
        <end position="237"/>
    </location>
</feature>
<dbReference type="OrthoDB" id="5389493at2759"/>
<dbReference type="Proteomes" id="UP000807306">
    <property type="component" value="Unassembled WGS sequence"/>
</dbReference>
<evidence type="ECO:0000256" key="1">
    <source>
        <dbReference type="SAM" id="Phobius"/>
    </source>
</evidence>
<sequence>MSSSTINYAHFTGYDSLPAAIAFAALYTPLFFWFLRKSFTHPTYVHFVLTFFCLIRVVAFIIRAVLAGSNNAGTNLGLVIADQILLGVGYFGLLYSAYTLVLDLEQATNKVQNTRENPLITLTRNRRLFRFVMTIAVALGIAASSSVKSDGSLPSSSTALREASTIIFLVMTALLVLQTLYFARVKMLNRYTAVHNPQASVNPGRQDRFGAKHGIFILMVISLLLLIREIFITATMTPSSRWKQYDEKYWYPLVSTTELLAAICYLAPGLVPSAKEINQRAAEVHEGHELKESA</sequence>
<feature type="transmembrane region" description="Helical" evidence="1">
    <location>
        <begin position="17"/>
        <end position="35"/>
    </location>
</feature>
<dbReference type="EMBL" id="MU157866">
    <property type="protein sequence ID" value="KAF9526922.1"/>
    <property type="molecule type" value="Genomic_DNA"/>
</dbReference>
<feature type="transmembrane region" description="Helical" evidence="1">
    <location>
        <begin position="128"/>
        <end position="145"/>
    </location>
</feature>
<comment type="caution">
    <text evidence="2">The sequence shown here is derived from an EMBL/GenBank/DDBJ whole genome shotgun (WGS) entry which is preliminary data.</text>
</comment>
<keyword evidence="1" id="KW-1133">Transmembrane helix</keyword>
<feature type="transmembrane region" description="Helical" evidence="1">
    <location>
        <begin position="165"/>
        <end position="183"/>
    </location>
</feature>
<evidence type="ECO:0000313" key="2">
    <source>
        <dbReference type="EMBL" id="KAF9526922.1"/>
    </source>
</evidence>
<dbReference type="PANTHER" id="PTHR42109">
    <property type="entry name" value="UNPLACED GENOMIC SCAFFOLD UM_SCAF_CONTIG_1.265, WHOLE GENOME SHOTGUN SEQUENCE"/>
    <property type="match status" value="1"/>
</dbReference>
<dbReference type="PANTHER" id="PTHR42109:SF2">
    <property type="entry name" value="INTEGRAL MEMBRANE PROTEIN"/>
    <property type="match status" value="1"/>
</dbReference>
<dbReference type="AlphaFoldDB" id="A0A9P6JN19"/>
<name>A0A9P6JN19_9AGAR</name>
<gene>
    <name evidence="2" type="ORF">CPB83DRAFT_884643</name>
</gene>
<keyword evidence="3" id="KW-1185">Reference proteome</keyword>